<dbReference type="AlphaFoldDB" id="A0AAW0NFM0"/>
<feature type="region of interest" description="Disordered" evidence="1">
    <location>
        <begin position="119"/>
        <end position="150"/>
    </location>
</feature>
<dbReference type="PANTHER" id="PTHR14330:SF2">
    <property type="entry name" value="A-KINASE-INTERACTING PROTEIN 1"/>
    <property type="match status" value="1"/>
</dbReference>
<comment type="caution">
    <text evidence="2">The sequence shown here is derived from an EMBL/GenBank/DDBJ whole genome shotgun (WGS) entry which is preliminary data.</text>
</comment>
<dbReference type="PANTHER" id="PTHR14330">
    <property type="entry name" value="A-KINASE-INTERACTING PROTEIN 1"/>
    <property type="match status" value="1"/>
</dbReference>
<keyword evidence="3" id="KW-1185">Reference proteome</keyword>
<evidence type="ECO:0000313" key="3">
    <source>
        <dbReference type="Proteomes" id="UP001460270"/>
    </source>
</evidence>
<dbReference type="GO" id="GO:1901222">
    <property type="term" value="P:regulation of non-canonical NF-kappaB signal transduction"/>
    <property type="evidence" value="ECO:0007669"/>
    <property type="project" value="InterPro"/>
</dbReference>
<dbReference type="Proteomes" id="UP001460270">
    <property type="component" value="Unassembled WGS sequence"/>
</dbReference>
<sequence>MSDSLDVSLRRSLALGLEVLERASKRRVDWTQIRTAGRSLGTATRETDETKETREQKAAGCFSCMFSPFVCRSRTSVFVKLINAADPDSSSCCFPSAHYTCCQKEWMSEDFHVQLHPGTYSITASDPESPPPRPVAPGNASPRPPQTRLVSLGDGESVLLTFHL</sequence>
<dbReference type="EMBL" id="JBBPFD010000017">
    <property type="protein sequence ID" value="KAK7891197.1"/>
    <property type="molecule type" value="Genomic_DNA"/>
</dbReference>
<dbReference type="GO" id="GO:0005654">
    <property type="term" value="C:nucleoplasm"/>
    <property type="evidence" value="ECO:0007669"/>
    <property type="project" value="TreeGrafter"/>
</dbReference>
<gene>
    <name evidence="2" type="ORF">WMY93_023160</name>
</gene>
<evidence type="ECO:0000256" key="1">
    <source>
        <dbReference type="SAM" id="MobiDB-lite"/>
    </source>
</evidence>
<accession>A0AAW0NFM0</accession>
<evidence type="ECO:0000313" key="2">
    <source>
        <dbReference type="EMBL" id="KAK7891197.1"/>
    </source>
</evidence>
<organism evidence="2 3">
    <name type="scientific">Mugilogobius chulae</name>
    <name type="common">yellowstripe goby</name>
    <dbReference type="NCBI Taxonomy" id="88201"/>
    <lineage>
        <taxon>Eukaryota</taxon>
        <taxon>Metazoa</taxon>
        <taxon>Chordata</taxon>
        <taxon>Craniata</taxon>
        <taxon>Vertebrata</taxon>
        <taxon>Euteleostomi</taxon>
        <taxon>Actinopterygii</taxon>
        <taxon>Neopterygii</taxon>
        <taxon>Teleostei</taxon>
        <taxon>Neoteleostei</taxon>
        <taxon>Acanthomorphata</taxon>
        <taxon>Gobiaria</taxon>
        <taxon>Gobiiformes</taxon>
        <taxon>Gobioidei</taxon>
        <taxon>Gobiidae</taxon>
        <taxon>Gobionellinae</taxon>
        <taxon>Mugilogobius</taxon>
    </lineage>
</organism>
<reference evidence="3" key="1">
    <citation type="submission" date="2024-04" db="EMBL/GenBank/DDBJ databases">
        <title>Salinicola lusitanus LLJ914,a marine bacterium isolated from the Okinawa Trough.</title>
        <authorList>
            <person name="Li J."/>
        </authorList>
    </citation>
    <scope>NUCLEOTIDE SEQUENCE [LARGE SCALE GENOMIC DNA]</scope>
</reference>
<dbReference type="InterPro" id="IPR033214">
    <property type="entry name" value="AKIP1"/>
</dbReference>
<protein>
    <submittedName>
        <fullName evidence="2">Uncharacterized protein</fullName>
    </submittedName>
</protein>
<proteinExistence type="predicted"/>
<name>A0AAW0NFM0_9GOBI</name>